<dbReference type="Pfam" id="PF13589">
    <property type="entry name" value="HATPase_c_3"/>
    <property type="match status" value="1"/>
</dbReference>
<proteinExistence type="predicted"/>
<dbReference type="AlphaFoldDB" id="A0A382WL85"/>
<dbReference type="Gene3D" id="3.30.565.10">
    <property type="entry name" value="Histidine kinase-like ATPase, C-terminal domain"/>
    <property type="match status" value="1"/>
</dbReference>
<evidence type="ECO:0000313" key="1">
    <source>
        <dbReference type="EMBL" id="SVD59354.1"/>
    </source>
</evidence>
<accession>A0A382WL85</accession>
<name>A0A382WL85_9ZZZZ</name>
<feature type="non-terminal residue" evidence="1">
    <location>
        <position position="258"/>
    </location>
</feature>
<reference evidence="1" key="1">
    <citation type="submission" date="2018-05" db="EMBL/GenBank/DDBJ databases">
        <authorList>
            <person name="Lanie J.A."/>
            <person name="Ng W.-L."/>
            <person name="Kazmierczak K.M."/>
            <person name="Andrzejewski T.M."/>
            <person name="Davidsen T.M."/>
            <person name="Wayne K.J."/>
            <person name="Tettelin H."/>
            <person name="Glass J.I."/>
            <person name="Rusch D."/>
            <person name="Podicherti R."/>
            <person name="Tsui H.-C.T."/>
            <person name="Winkler M.E."/>
        </authorList>
    </citation>
    <scope>NUCLEOTIDE SEQUENCE</scope>
</reference>
<sequence>MSENIKLTSHVGRDLLASASSFKKEDSVIWEYVVNGLQYIDQGVTPNVQVTLAKKQPLKIQIRDNGRGMDFNGLKSFFQMHGENVDRKRGKPGRGKFGTGKSAAFGIAGRLYLETVRDNLKNSVELTREMINSSDGDDITINWIEKNVTIDNASNGTIVEISDIYLPKISVKTISDYIERHIGAFQRNNALVAVNNHICEYREPEFSKQEIFSPKGKQLDVLGQIELIIKVSRRPLEKNLRGIAVTAGSGNTVAIEDG</sequence>
<evidence type="ECO:0008006" key="2">
    <source>
        <dbReference type="Google" id="ProtNLM"/>
    </source>
</evidence>
<protein>
    <recommendedName>
        <fullName evidence="2">Histidine kinase/HSP90-like ATPase domain-containing protein</fullName>
    </recommendedName>
</protein>
<dbReference type="SUPFAM" id="SSF55874">
    <property type="entry name" value="ATPase domain of HSP90 chaperone/DNA topoisomerase II/histidine kinase"/>
    <property type="match status" value="1"/>
</dbReference>
<dbReference type="EMBL" id="UINC01160608">
    <property type="protein sequence ID" value="SVD59354.1"/>
    <property type="molecule type" value="Genomic_DNA"/>
</dbReference>
<dbReference type="InterPro" id="IPR036890">
    <property type="entry name" value="HATPase_C_sf"/>
</dbReference>
<gene>
    <name evidence="1" type="ORF">METZ01_LOCUS412208</name>
</gene>
<organism evidence="1">
    <name type="scientific">marine metagenome</name>
    <dbReference type="NCBI Taxonomy" id="408172"/>
    <lineage>
        <taxon>unclassified sequences</taxon>
        <taxon>metagenomes</taxon>
        <taxon>ecological metagenomes</taxon>
    </lineage>
</organism>